<dbReference type="RefSeq" id="XP_018283499.1">
    <property type="nucleotide sequence ID" value="XM_018433123.1"/>
</dbReference>
<evidence type="ECO:0000313" key="2">
    <source>
        <dbReference type="Proteomes" id="UP000077315"/>
    </source>
</evidence>
<keyword evidence="2" id="KW-1185">Reference proteome</keyword>
<proteinExistence type="predicted"/>
<dbReference type="STRING" id="763407.A0A167J892"/>
<dbReference type="InterPro" id="IPR036691">
    <property type="entry name" value="Endo/exonu/phosph_ase_sf"/>
</dbReference>
<dbReference type="OrthoDB" id="2207231at2759"/>
<sequence length="217" mass="24161">MGVSVLISPSCPYPVTQIPMSSNYALAVKIGSLRIVCLYLLPTMSTHDALAVLSSIPLTNDTIICSNFNSCLGSLTEECALTVVNGQLSPCTSTFISFHQNVEISSIIDLLITNMSLTNATLNIHTNLSLNSDHQHPPPSRLPIDTLTDELNSLIYNYLTSSIGNRPPCPPHWKKFWNSVLQAAAGHRNFCYKKWHRVCGIDRIHWWDKHLKVQAEF</sequence>
<accession>A0A167J892</accession>
<dbReference type="VEuPathDB" id="FungiDB:PHYBLDRAFT_153358"/>
<name>A0A167J892_PHYB8</name>
<dbReference type="GeneID" id="28994029"/>
<dbReference type="InParanoid" id="A0A167J892"/>
<dbReference type="SUPFAM" id="SSF56219">
    <property type="entry name" value="DNase I-like"/>
    <property type="match status" value="1"/>
</dbReference>
<evidence type="ECO:0000313" key="1">
    <source>
        <dbReference type="EMBL" id="OAD65459.1"/>
    </source>
</evidence>
<dbReference type="EMBL" id="KV441010">
    <property type="protein sequence ID" value="OAD65459.1"/>
    <property type="molecule type" value="Genomic_DNA"/>
</dbReference>
<organism evidence="1 2">
    <name type="scientific">Phycomyces blakesleeanus (strain ATCC 8743b / DSM 1359 / FGSC 10004 / NBRC 33097 / NRRL 1555)</name>
    <dbReference type="NCBI Taxonomy" id="763407"/>
    <lineage>
        <taxon>Eukaryota</taxon>
        <taxon>Fungi</taxon>
        <taxon>Fungi incertae sedis</taxon>
        <taxon>Mucoromycota</taxon>
        <taxon>Mucoromycotina</taxon>
        <taxon>Mucoromycetes</taxon>
        <taxon>Mucorales</taxon>
        <taxon>Phycomycetaceae</taxon>
        <taxon>Phycomyces</taxon>
    </lineage>
</organism>
<dbReference type="Proteomes" id="UP000077315">
    <property type="component" value="Unassembled WGS sequence"/>
</dbReference>
<gene>
    <name evidence="1" type="ORF">PHYBLDRAFT_153358</name>
</gene>
<reference evidence="2" key="1">
    <citation type="submission" date="2015-06" db="EMBL/GenBank/DDBJ databases">
        <title>Expansion of signal transduction pathways in fungi by whole-genome duplication.</title>
        <authorList>
            <consortium name="DOE Joint Genome Institute"/>
            <person name="Corrochano L.M."/>
            <person name="Kuo A."/>
            <person name="Marcet-Houben M."/>
            <person name="Polaino S."/>
            <person name="Salamov A."/>
            <person name="Villalobos J.M."/>
            <person name="Alvarez M.I."/>
            <person name="Avalos J."/>
            <person name="Benito E.P."/>
            <person name="Benoit I."/>
            <person name="Burger G."/>
            <person name="Camino L.P."/>
            <person name="Canovas D."/>
            <person name="Cerda-Olmedo E."/>
            <person name="Cheng J.-F."/>
            <person name="Dominguez A."/>
            <person name="Elias M."/>
            <person name="Eslava A.P."/>
            <person name="Glaser F."/>
            <person name="Grimwood J."/>
            <person name="Gutierrez G."/>
            <person name="Heitman J."/>
            <person name="Henrissat B."/>
            <person name="Iturriaga E.A."/>
            <person name="Lang B.F."/>
            <person name="Lavin J.L."/>
            <person name="Lee S."/>
            <person name="Li W."/>
            <person name="Lindquist E."/>
            <person name="Lopez-Garcia S."/>
            <person name="Luque E.M."/>
            <person name="Marcos A.T."/>
            <person name="Martin J."/>
            <person name="McCluskey K."/>
            <person name="Medina H.R."/>
            <person name="Miralles-Duran A."/>
            <person name="Miyazaki A."/>
            <person name="Munoz-Torres E."/>
            <person name="Oguiza J.A."/>
            <person name="Ohm R."/>
            <person name="Olmedo M."/>
            <person name="Orejas M."/>
            <person name="Ortiz-Castellanos L."/>
            <person name="Pisabarro A.G."/>
            <person name="Rodriguez-Romero J."/>
            <person name="Ruiz-Herrera J."/>
            <person name="Ruiz-Vazquez R."/>
            <person name="Sanz C."/>
            <person name="Schackwitz W."/>
            <person name="Schmutz J."/>
            <person name="Shahriari M."/>
            <person name="Shelest E."/>
            <person name="Silva-Franco F."/>
            <person name="Soanes D."/>
            <person name="Syed K."/>
            <person name="Tagua V.G."/>
            <person name="Talbot N.J."/>
            <person name="Thon M."/>
            <person name="De vries R.P."/>
            <person name="Wiebenga A."/>
            <person name="Yadav J.S."/>
            <person name="Braun E.L."/>
            <person name="Baker S."/>
            <person name="Garre V."/>
            <person name="Horwitz B."/>
            <person name="Torres-Martinez S."/>
            <person name="Idnurm A."/>
            <person name="Herrera-Estrella A."/>
            <person name="Gabaldon T."/>
            <person name="Grigoriev I.V."/>
        </authorList>
    </citation>
    <scope>NUCLEOTIDE SEQUENCE [LARGE SCALE GENOMIC DNA]</scope>
    <source>
        <strain evidence="2">NRRL 1555(-)</strain>
    </source>
</reference>
<protein>
    <submittedName>
        <fullName evidence="1">Uncharacterized protein</fullName>
    </submittedName>
</protein>
<dbReference type="Gene3D" id="3.60.10.10">
    <property type="entry name" value="Endonuclease/exonuclease/phosphatase"/>
    <property type="match status" value="1"/>
</dbReference>
<dbReference type="AlphaFoldDB" id="A0A167J892"/>